<dbReference type="InterPro" id="IPR049058">
    <property type="entry name" value="NAD_Glu_DH_HM2"/>
</dbReference>
<evidence type="ECO:0000313" key="8">
    <source>
        <dbReference type="Proteomes" id="UP001589814"/>
    </source>
</evidence>
<dbReference type="InterPro" id="IPR024727">
    <property type="entry name" value="NAD_Glu_DH_N_ACT1"/>
</dbReference>
<dbReference type="Pfam" id="PF21073">
    <property type="entry name" value="GDH_HM1"/>
    <property type="match status" value="1"/>
</dbReference>
<evidence type="ECO:0000259" key="6">
    <source>
        <dbReference type="Pfam" id="PF21077"/>
    </source>
</evidence>
<evidence type="ECO:0000259" key="4">
    <source>
        <dbReference type="Pfam" id="PF21075"/>
    </source>
</evidence>
<accession>A0ABV6G3V6</accession>
<dbReference type="InterPro" id="IPR048381">
    <property type="entry name" value="GDH_C"/>
</dbReference>
<organism evidence="7 8">
    <name type="scientific">Kushneria aurantia</name>
    <dbReference type="NCBI Taxonomy" id="504092"/>
    <lineage>
        <taxon>Bacteria</taxon>
        <taxon>Pseudomonadati</taxon>
        <taxon>Pseudomonadota</taxon>
        <taxon>Gammaproteobacteria</taxon>
        <taxon>Oceanospirillales</taxon>
        <taxon>Halomonadaceae</taxon>
        <taxon>Kushneria</taxon>
    </lineage>
</organism>
<dbReference type="Pfam" id="PF21075">
    <property type="entry name" value="GDH_ACT1"/>
    <property type="match status" value="1"/>
</dbReference>
<dbReference type="Pfam" id="PF21078">
    <property type="entry name" value="GDH_HM3"/>
    <property type="match status" value="1"/>
</dbReference>
<feature type="domain" description="NAD-glutamate dehydrogenase N-terminal ACT1" evidence="4">
    <location>
        <begin position="35"/>
        <end position="179"/>
    </location>
</feature>
<dbReference type="Pfam" id="PF21076">
    <property type="entry name" value="GDH_ACT2"/>
    <property type="match status" value="1"/>
</dbReference>
<dbReference type="InterPro" id="IPR046346">
    <property type="entry name" value="Aminoacid_DH-like_N_sf"/>
</dbReference>
<feature type="domain" description="NAD-specific glutamate dehydrogenase C-terminal" evidence="3">
    <location>
        <begin position="1270"/>
        <end position="1605"/>
    </location>
</feature>
<comment type="caution">
    <text evidence="7">The sequence shown here is derived from an EMBL/GenBank/DDBJ whole genome shotgun (WGS) entry which is preliminary data.</text>
</comment>
<dbReference type="InterPro" id="IPR028971">
    <property type="entry name" value="NAD-GDH_cat"/>
</dbReference>
<dbReference type="InterPro" id="IPR049059">
    <property type="entry name" value="NAD_Glu_DH_HM1"/>
</dbReference>
<keyword evidence="1" id="KW-0560">Oxidoreductase</keyword>
<dbReference type="Proteomes" id="UP001589814">
    <property type="component" value="Unassembled WGS sequence"/>
</dbReference>
<evidence type="ECO:0000313" key="7">
    <source>
        <dbReference type="EMBL" id="MFC0268321.1"/>
    </source>
</evidence>
<dbReference type="InterPro" id="IPR007780">
    <property type="entry name" value="NAD_Glu_DH_bac"/>
</dbReference>
<dbReference type="SUPFAM" id="SSF53223">
    <property type="entry name" value="Aminoacid dehydrogenase-like, N-terminal domain"/>
    <property type="match status" value="1"/>
</dbReference>
<dbReference type="EMBL" id="JBHLVX010000041">
    <property type="protein sequence ID" value="MFC0268321.1"/>
    <property type="molecule type" value="Genomic_DNA"/>
</dbReference>
<dbReference type="SUPFAM" id="SSF51735">
    <property type="entry name" value="NAD(P)-binding Rossmann-fold domains"/>
    <property type="match status" value="1"/>
</dbReference>
<proteinExistence type="predicted"/>
<dbReference type="InterPro" id="IPR049062">
    <property type="entry name" value="NAD_Glu_DH_ACT2"/>
</dbReference>
<protein>
    <submittedName>
        <fullName evidence="7">NAD-glutamate dehydrogenase</fullName>
    </submittedName>
</protein>
<dbReference type="Pfam" id="PF21074">
    <property type="entry name" value="GDH_C"/>
    <property type="match status" value="1"/>
</dbReference>
<gene>
    <name evidence="7" type="ORF">ACFFHW_10060</name>
</gene>
<feature type="domain" description="NAD-glutamate dehydrogenase ACT3" evidence="6">
    <location>
        <begin position="558"/>
        <end position="632"/>
    </location>
</feature>
<name>A0ABV6G3V6_9GAMM</name>
<evidence type="ECO:0000259" key="2">
    <source>
        <dbReference type="Pfam" id="PF05088"/>
    </source>
</evidence>
<feature type="domain" description="NAD-glutamate dehydrogenase ACT2" evidence="5">
    <location>
        <begin position="413"/>
        <end position="501"/>
    </location>
</feature>
<dbReference type="RefSeq" id="WP_019952710.1">
    <property type="nucleotide sequence ID" value="NZ_JBHLVX010000041.1"/>
</dbReference>
<dbReference type="PIRSF" id="PIRSF036761">
    <property type="entry name" value="GDH_Mll4104"/>
    <property type="match status" value="1"/>
</dbReference>
<evidence type="ECO:0000259" key="3">
    <source>
        <dbReference type="Pfam" id="PF21074"/>
    </source>
</evidence>
<evidence type="ECO:0000259" key="5">
    <source>
        <dbReference type="Pfam" id="PF21076"/>
    </source>
</evidence>
<dbReference type="InterPro" id="IPR036291">
    <property type="entry name" value="NAD(P)-bd_dom_sf"/>
</dbReference>
<dbReference type="PANTHER" id="PTHR43403:SF1">
    <property type="entry name" value="NAD-SPECIFIC GLUTAMATE DEHYDROGENASE"/>
    <property type="match status" value="1"/>
</dbReference>
<dbReference type="Gene3D" id="3.40.50.720">
    <property type="entry name" value="NAD(P)-binding Rossmann-like Domain"/>
    <property type="match status" value="1"/>
</dbReference>
<sequence>MQSTAFDSKEAFFTALEERFRERLSAEQAEAVSAFARHYYAATSHEDLQERRLEDIYGSTLSTWFFLQQREHIDRPRVRVFNPDYEEHGWQSTHTIVEVLSRDMSFLVDSVRIELNHQGVTVHAIHNAVVAVERDDAHRLVRFTPLRADNAPERRESIIYIEIDRHSDRRMLETLREGLEEVLGDVRAAVGDFDDMRSRAESAMDEMSALSGRLPEDVEERDVGEAHDFLGWLLDDHFTFLGYEEYEFDGDRARPEPRRVEGSELGVLRLDKPRYQEQPARNEADDSGEYVLVPELISFAKSAWPSRIHRPAYPDYIIVERYNERGEVIGERRFLGLYTLSVYNERPVNIPVLRRKIDAVVNASGVDPAGHNGKQLQQILEVYPRDELFQMGTDELCRTALGILSIRERRRVRLFIREDRSGRFYSCLVYVPRDVFSTDLRLRIQNMLCEELDATFGDFNTYLSESVLARIQLVLRFNGERPAEWDARRLEQKVVDIARSWRDDLHAALVEGYGEEPANRLMERYRDAFPGSYCDDFSPRTAIHDIGHMEEVEANDDIGLSLYRQVENTEDVNLKLFHRSRPVPLSDVLPMLEHMGLRVISERPYEIERSDGEMWIHDFNLESAGRDRVDLHGMRDTFIDAFRRIWAGSAESDSFNRLIIAAGLDWREVAMLRAYAHYLKQVRFGLSQDYIATALTLHADITRELVALFRARFDPDAERDEAHAEEIRGRIEHHLEEVTSLNDDQLVRRYMALIDATLRTNYFQPGADGGPKSYIAFKLAPRRVADIPRPRPLYEIFVYSPRMEGVHLRTSNIARGGMRWSDRFEDFRTEILGLVKAQQVKNSVIVPSGAKGGFICRQLPEGGGREAIQKEGIACYQTLIRGMLDVTDNLVDKQVVAPERVVRHDGDDTYLVVAADKGTATFSDIANALAHEYNFWLGDAFASGGKHGYDHKGMAITARGAWEAVKRHFRELGINTQSDPFTVIGVGDMAGDVFGNGMLLSEKIRLVAAFNHRHIFIDPEPDCEASFKERKRMFELATSSWADYDKSLISEGGGVFSREAKSIEISDAMRERFGISEQRMAPNDLIHALLRAQVDLLWNGGIGTYVKSSEESHADVGDKANDSLRVDGCELGCRVIGEGGNLGVTQLGRREAADHGVRVNTDFIDNAGGVNCSDHEVNIKILLDEVVTRGDLTGKQRNDLLSSMTDEVADLVVDDNYQQTQALSLSRLLSKENPGPYRRFINDLEGAGLLDRELEALPDDDSLAERSRQGEGLTHPELASLISHAKIDLKGMLAEESEILDEPWLARHVERAFPATLIERYRDEAMAHRLRQQIVATQVAGDVINHMGIPFVRRLMDITGSSAAQVVRAYVMARDSFELEALWAQIESLDTQVDAELQYDMMLSLVRLLRRATRFFLRYYPNALAGDIIEQYQPDLARLQESIGERLRGEAHRQWAEQRDRFVAAGVPQTLADIVAATESLYAGLGIIETARMTGISLERVADSYYLIGERLSLPWMLEQVNRLEVADNWQAIARESLRDDLDRQQLALTASVLRREESESVDDSVEHWMAEHRSAVDRWCALLDEVHSSQELGYALFTVAVRALGELADRQSAI</sequence>
<dbReference type="InterPro" id="IPR049056">
    <property type="entry name" value="NAD_Glu_DH_HM3"/>
</dbReference>
<reference evidence="7 8" key="1">
    <citation type="submission" date="2024-09" db="EMBL/GenBank/DDBJ databases">
        <authorList>
            <person name="Sun Q."/>
            <person name="Mori K."/>
        </authorList>
    </citation>
    <scope>NUCLEOTIDE SEQUENCE [LARGE SCALE GENOMIC DNA]</scope>
    <source>
        <strain evidence="7 8">CCM 7415</strain>
    </source>
</reference>
<feature type="domain" description="NAD-glutamate dehydrogenase catalytic" evidence="2">
    <location>
        <begin position="731"/>
        <end position="1225"/>
    </location>
</feature>
<dbReference type="PANTHER" id="PTHR43403">
    <property type="entry name" value="NAD-SPECIFIC GLUTAMATE DEHYDROGENASE"/>
    <property type="match status" value="1"/>
</dbReference>
<evidence type="ECO:0000256" key="1">
    <source>
        <dbReference type="ARBA" id="ARBA00023002"/>
    </source>
</evidence>
<dbReference type="Pfam" id="PF21079">
    <property type="entry name" value="GDH_HM2"/>
    <property type="match status" value="1"/>
</dbReference>
<dbReference type="Pfam" id="PF21077">
    <property type="entry name" value="GDH_ACT3"/>
    <property type="match status" value="1"/>
</dbReference>
<keyword evidence="8" id="KW-1185">Reference proteome</keyword>
<dbReference type="Pfam" id="PF05088">
    <property type="entry name" value="Bac_GDH_CD"/>
    <property type="match status" value="1"/>
</dbReference>
<dbReference type="InterPro" id="IPR049064">
    <property type="entry name" value="NAD_Glu_DH_ACT3"/>
</dbReference>